<feature type="region of interest" description="Disordered" evidence="12">
    <location>
        <begin position="220"/>
        <end position="279"/>
    </location>
</feature>
<keyword evidence="4 11" id="KW-0963">Cytoplasm</keyword>
<feature type="compositionally biased region" description="Polar residues" evidence="12">
    <location>
        <begin position="267"/>
        <end position="279"/>
    </location>
</feature>
<keyword evidence="8 11" id="KW-0653">Protein transport</keyword>
<sequence length="509" mass="57699">MDYDDVNLEPRMNIGTFTYESGPLEYEEFPLTEEPVFILGEPYSALHDREAIKHDIKSRLWITYRRNFQNIGTTGPGTDTGWGCMLRCGQMMLAQALTLHHLGRHWRWRPGCSDEKYWKILKMFEDRRMATYSIHQIASMGEAEGKAVGQWFGPNTVAQVLKRIAVYDEWSKIVIHVALDNVVILDDILKLCRPSSDKQAHKGEPSASLLPKGEKFSHFVNDSTPHTQNQPLRVRSTATSDASNISSCGRDSIRNCDSSLSRDQKGSTDNLTHQSETENASSTSAWKPLVLIIPLRLGLTEINPIYFDSLRKCFTFKQSVGIIGGKPNHAHWFIGYVGKELIYLDPHTTQNVADLDSRSMTSDFSYHCGTPPSRMSFSKLDPSIALGFYCATEKDLTDLCTSFSNLDPACRSMFEIREHAPEEWPYQNPECVKAPVSPYQRTRGISLSDFATLDGLPSTELEIKLVIRLCNASRRKCVQNGTNEPLQVESVSFYVRTWLWSLYTNLKDE</sequence>
<accession>A0AAE0Z6Y3</accession>
<evidence type="ECO:0000256" key="4">
    <source>
        <dbReference type="ARBA" id="ARBA00022490"/>
    </source>
</evidence>
<dbReference type="EMBL" id="JAWDGP010004501">
    <property type="protein sequence ID" value="KAK3763780.1"/>
    <property type="molecule type" value="Genomic_DNA"/>
</dbReference>
<dbReference type="InterPro" id="IPR046792">
    <property type="entry name" value="Peptidase_C54_cat"/>
</dbReference>
<reference evidence="14" key="1">
    <citation type="journal article" date="2023" name="G3 (Bethesda)">
        <title>A reference genome for the long-term kleptoplast-retaining sea slug Elysia crispata morphotype clarki.</title>
        <authorList>
            <person name="Eastman K.E."/>
            <person name="Pendleton A.L."/>
            <person name="Shaikh M.A."/>
            <person name="Suttiyut T."/>
            <person name="Ogas R."/>
            <person name="Tomko P."/>
            <person name="Gavelis G."/>
            <person name="Widhalm J.R."/>
            <person name="Wisecaver J.H."/>
        </authorList>
    </citation>
    <scope>NUCLEOTIDE SEQUENCE</scope>
    <source>
        <strain evidence="14">ECLA1</strain>
    </source>
</reference>
<name>A0AAE0Z6Y3_9GAST</name>
<dbReference type="GO" id="GO:0000423">
    <property type="term" value="P:mitophagy"/>
    <property type="evidence" value="ECO:0007669"/>
    <property type="project" value="TreeGrafter"/>
</dbReference>
<dbReference type="PANTHER" id="PTHR22624">
    <property type="entry name" value="CYSTEINE PROTEASE ATG4"/>
    <property type="match status" value="1"/>
</dbReference>
<dbReference type="GO" id="GO:0035973">
    <property type="term" value="P:aggrephagy"/>
    <property type="evidence" value="ECO:0007669"/>
    <property type="project" value="TreeGrafter"/>
</dbReference>
<evidence type="ECO:0000256" key="2">
    <source>
        <dbReference type="ARBA" id="ARBA00010958"/>
    </source>
</evidence>
<evidence type="ECO:0000313" key="14">
    <source>
        <dbReference type="EMBL" id="KAK3763780.1"/>
    </source>
</evidence>
<dbReference type="GO" id="GO:0000045">
    <property type="term" value="P:autophagosome assembly"/>
    <property type="evidence" value="ECO:0007669"/>
    <property type="project" value="TreeGrafter"/>
</dbReference>
<proteinExistence type="inferred from homology"/>
<keyword evidence="15" id="KW-1185">Reference proteome</keyword>
<evidence type="ECO:0000256" key="9">
    <source>
        <dbReference type="ARBA" id="ARBA00023006"/>
    </source>
</evidence>
<keyword evidence="9 11" id="KW-0072">Autophagy</keyword>
<evidence type="ECO:0000256" key="7">
    <source>
        <dbReference type="ARBA" id="ARBA00022807"/>
    </source>
</evidence>
<dbReference type="PANTHER" id="PTHR22624:SF49">
    <property type="entry name" value="CYSTEINE PROTEASE"/>
    <property type="match status" value="1"/>
</dbReference>
<gene>
    <name evidence="14" type="ORF">RRG08_065743</name>
</gene>
<dbReference type="InterPro" id="IPR005078">
    <property type="entry name" value="Peptidase_C54"/>
</dbReference>
<keyword evidence="7" id="KW-0788">Thiol protease</keyword>
<dbReference type="AlphaFoldDB" id="A0AAE0Z6Y3"/>
<comment type="catalytic activity">
    <reaction evidence="10">
        <text>[protein]-C-terminal L-amino acid-glycyl-phosphatidylethanolamide + H2O = [protein]-C-terminal L-amino acid-glycine + a 1,2-diacyl-sn-glycero-3-phosphoethanolamine</text>
        <dbReference type="Rhea" id="RHEA:67548"/>
        <dbReference type="Rhea" id="RHEA-COMP:17323"/>
        <dbReference type="Rhea" id="RHEA-COMP:17324"/>
        <dbReference type="ChEBI" id="CHEBI:15377"/>
        <dbReference type="ChEBI" id="CHEBI:64612"/>
        <dbReference type="ChEBI" id="CHEBI:172940"/>
        <dbReference type="ChEBI" id="CHEBI:172941"/>
    </reaction>
    <physiologicalReaction direction="left-to-right" evidence="10">
        <dbReference type="Rhea" id="RHEA:67549"/>
    </physiologicalReaction>
</comment>
<keyword evidence="5 11" id="KW-0645">Protease</keyword>
<keyword evidence="6 11" id="KW-0378">Hydrolase</keyword>
<dbReference type="Pfam" id="PF03416">
    <property type="entry name" value="Peptidase_C54"/>
    <property type="match status" value="1"/>
</dbReference>
<comment type="similarity">
    <text evidence="2 11">Belongs to the peptidase C54 family.</text>
</comment>
<dbReference type="GO" id="GO:0034727">
    <property type="term" value="P:piecemeal microautophagy of the nucleus"/>
    <property type="evidence" value="ECO:0007669"/>
    <property type="project" value="TreeGrafter"/>
</dbReference>
<dbReference type="EC" id="3.4.22.-" evidence="11"/>
<comment type="subcellular location">
    <subcellularLocation>
        <location evidence="1 11">Cytoplasm</location>
    </subcellularLocation>
</comment>
<evidence type="ECO:0000256" key="11">
    <source>
        <dbReference type="RuleBase" id="RU363115"/>
    </source>
</evidence>
<keyword evidence="3" id="KW-0813">Transport</keyword>
<evidence type="ECO:0000256" key="3">
    <source>
        <dbReference type="ARBA" id="ARBA00022448"/>
    </source>
</evidence>
<dbReference type="GO" id="GO:0015031">
    <property type="term" value="P:protein transport"/>
    <property type="evidence" value="ECO:0007669"/>
    <property type="project" value="UniProtKB-KW"/>
</dbReference>
<protein>
    <recommendedName>
        <fullName evidence="11">Cysteine protease</fullName>
        <ecNumber evidence="11">3.4.22.-</ecNumber>
    </recommendedName>
</protein>
<evidence type="ECO:0000259" key="13">
    <source>
        <dbReference type="Pfam" id="PF03416"/>
    </source>
</evidence>
<evidence type="ECO:0000313" key="15">
    <source>
        <dbReference type="Proteomes" id="UP001283361"/>
    </source>
</evidence>
<dbReference type="SUPFAM" id="SSF54001">
    <property type="entry name" value="Cysteine proteinases"/>
    <property type="match status" value="1"/>
</dbReference>
<evidence type="ECO:0000256" key="12">
    <source>
        <dbReference type="SAM" id="MobiDB-lite"/>
    </source>
</evidence>
<evidence type="ECO:0000256" key="1">
    <source>
        <dbReference type="ARBA" id="ARBA00004496"/>
    </source>
</evidence>
<dbReference type="GO" id="GO:0004197">
    <property type="term" value="F:cysteine-type endopeptidase activity"/>
    <property type="evidence" value="ECO:0007669"/>
    <property type="project" value="TreeGrafter"/>
</dbReference>
<organism evidence="14 15">
    <name type="scientific">Elysia crispata</name>
    <name type="common">lettuce slug</name>
    <dbReference type="NCBI Taxonomy" id="231223"/>
    <lineage>
        <taxon>Eukaryota</taxon>
        <taxon>Metazoa</taxon>
        <taxon>Spiralia</taxon>
        <taxon>Lophotrochozoa</taxon>
        <taxon>Mollusca</taxon>
        <taxon>Gastropoda</taxon>
        <taxon>Heterobranchia</taxon>
        <taxon>Euthyneura</taxon>
        <taxon>Panpulmonata</taxon>
        <taxon>Sacoglossa</taxon>
        <taxon>Placobranchoidea</taxon>
        <taxon>Plakobranchidae</taxon>
        <taxon>Elysia</taxon>
    </lineage>
</organism>
<dbReference type="Proteomes" id="UP001283361">
    <property type="component" value="Unassembled WGS sequence"/>
</dbReference>
<evidence type="ECO:0000256" key="6">
    <source>
        <dbReference type="ARBA" id="ARBA00022801"/>
    </source>
</evidence>
<feature type="compositionally biased region" description="Polar residues" evidence="12">
    <location>
        <begin position="220"/>
        <end position="259"/>
    </location>
</feature>
<feature type="domain" description="Peptidase C54 catalytic" evidence="13">
    <location>
        <begin position="50"/>
        <end position="401"/>
    </location>
</feature>
<dbReference type="GO" id="GO:0005737">
    <property type="term" value="C:cytoplasm"/>
    <property type="evidence" value="ECO:0007669"/>
    <property type="project" value="UniProtKB-SubCell"/>
</dbReference>
<comment type="function">
    <text evidence="11">Cysteine protease that plays a key role in autophagy by mediating both proteolytic activation and delipidation of ATG8 family proteins.</text>
</comment>
<evidence type="ECO:0000256" key="10">
    <source>
        <dbReference type="ARBA" id="ARBA00029362"/>
    </source>
</evidence>
<dbReference type="GO" id="GO:0016485">
    <property type="term" value="P:protein processing"/>
    <property type="evidence" value="ECO:0007669"/>
    <property type="project" value="TreeGrafter"/>
</dbReference>
<dbReference type="InterPro" id="IPR038765">
    <property type="entry name" value="Papain-like_cys_pep_sf"/>
</dbReference>
<evidence type="ECO:0000256" key="5">
    <source>
        <dbReference type="ARBA" id="ARBA00022670"/>
    </source>
</evidence>
<dbReference type="GO" id="GO:0019786">
    <property type="term" value="F:protein-phosphatidylethanolamide deconjugating activity"/>
    <property type="evidence" value="ECO:0007669"/>
    <property type="project" value="InterPro"/>
</dbReference>
<comment type="caution">
    <text evidence="14">The sequence shown here is derived from an EMBL/GenBank/DDBJ whole genome shotgun (WGS) entry which is preliminary data.</text>
</comment>
<evidence type="ECO:0000256" key="8">
    <source>
        <dbReference type="ARBA" id="ARBA00022927"/>
    </source>
</evidence>